<name>A0A6A2X887_HIBSY</name>
<keyword evidence="3" id="KW-1185">Reference proteome</keyword>
<reference evidence="2" key="1">
    <citation type="submission" date="2019-09" db="EMBL/GenBank/DDBJ databases">
        <title>Draft genome information of white flower Hibiscus syriacus.</title>
        <authorList>
            <person name="Kim Y.-M."/>
        </authorList>
    </citation>
    <scope>NUCLEOTIDE SEQUENCE [LARGE SCALE GENOMIC DNA]</scope>
    <source>
        <strain evidence="2">YM2019G1</strain>
    </source>
</reference>
<dbReference type="AlphaFoldDB" id="A0A6A2X887"/>
<gene>
    <name evidence="2" type="ORF">F3Y22_tig00111942pilonHSYRG00038</name>
</gene>
<dbReference type="EMBL" id="VEPZ02001467">
    <property type="protein sequence ID" value="KAE8671561.1"/>
    <property type="molecule type" value="Genomic_DNA"/>
</dbReference>
<evidence type="ECO:0000256" key="1">
    <source>
        <dbReference type="SAM" id="MobiDB-lite"/>
    </source>
</evidence>
<accession>A0A6A2X887</accession>
<proteinExistence type="predicted"/>
<evidence type="ECO:0000313" key="3">
    <source>
        <dbReference type="Proteomes" id="UP000436088"/>
    </source>
</evidence>
<evidence type="ECO:0000313" key="2">
    <source>
        <dbReference type="EMBL" id="KAE8671561.1"/>
    </source>
</evidence>
<sequence>MRSEITETMQYVYSKLARRVDETLSHGEPKEPIIVTTTTFNQQHKAKQQLPWPYDGAVENCEAISSHSQVGQEEDDVGVGVPPGFSEEIDQKQPCDVNDDDPDVPPGFG</sequence>
<organism evidence="2 3">
    <name type="scientific">Hibiscus syriacus</name>
    <name type="common">Rose of Sharon</name>
    <dbReference type="NCBI Taxonomy" id="106335"/>
    <lineage>
        <taxon>Eukaryota</taxon>
        <taxon>Viridiplantae</taxon>
        <taxon>Streptophyta</taxon>
        <taxon>Embryophyta</taxon>
        <taxon>Tracheophyta</taxon>
        <taxon>Spermatophyta</taxon>
        <taxon>Magnoliopsida</taxon>
        <taxon>eudicotyledons</taxon>
        <taxon>Gunneridae</taxon>
        <taxon>Pentapetalae</taxon>
        <taxon>rosids</taxon>
        <taxon>malvids</taxon>
        <taxon>Malvales</taxon>
        <taxon>Malvaceae</taxon>
        <taxon>Malvoideae</taxon>
        <taxon>Hibiscus</taxon>
    </lineage>
</organism>
<dbReference type="Proteomes" id="UP000436088">
    <property type="component" value="Unassembled WGS sequence"/>
</dbReference>
<feature type="region of interest" description="Disordered" evidence="1">
    <location>
        <begin position="65"/>
        <end position="109"/>
    </location>
</feature>
<protein>
    <submittedName>
        <fullName evidence="2">Uncharacterized protein</fullName>
    </submittedName>
</protein>
<comment type="caution">
    <text evidence="2">The sequence shown here is derived from an EMBL/GenBank/DDBJ whole genome shotgun (WGS) entry which is preliminary data.</text>
</comment>